<reference evidence="1" key="1">
    <citation type="journal article" date="2021" name="Genome Biol. Evol.">
        <title>A High-Quality Reference Genome for a Parasitic Bivalve with Doubly Uniparental Inheritance (Bivalvia: Unionida).</title>
        <authorList>
            <person name="Smith C.H."/>
        </authorList>
    </citation>
    <scope>NUCLEOTIDE SEQUENCE</scope>
    <source>
        <strain evidence="1">CHS0354</strain>
    </source>
</reference>
<dbReference type="EMBL" id="JAEAOA010000163">
    <property type="protein sequence ID" value="KAK3582641.1"/>
    <property type="molecule type" value="Genomic_DNA"/>
</dbReference>
<organism evidence="1 2">
    <name type="scientific">Potamilus streckersoni</name>
    <dbReference type="NCBI Taxonomy" id="2493646"/>
    <lineage>
        <taxon>Eukaryota</taxon>
        <taxon>Metazoa</taxon>
        <taxon>Spiralia</taxon>
        <taxon>Lophotrochozoa</taxon>
        <taxon>Mollusca</taxon>
        <taxon>Bivalvia</taxon>
        <taxon>Autobranchia</taxon>
        <taxon>Heteroconchia</taxon>
        <taxon>Palaeoheterodonta</taxon>
        <taxon>Unionida</taxon>
        <taxon>Unionoidea</taxon>
        <taxon>Unionidae</taxon>
        <taxon>Ambleminae</taxon>
        <taxon>Lampsilini</taxon>
        <taxon>Potamilus</taxon>
    </lineage>
</organism>
<comment type="caution">
    <text evidence="1">The sequence shown here is derived from an EMBL/GenBank/DDBJ whole genome shotgun (WGS) entry which is preliminary data.</text>
</comment>
<gene>
    <name evidence="1" type="ORF">CHS0354_001687</name>
</gene>
<evidence type="ECO:0000313" key="1">
    <source>
        <dbReference type="EMBL" id="KAK3582641.1"/>
    </source>
</evidence>
<reference evidence="1" key="2">
    <citation type="journal article" date="2021" name="Genome Biol. Evol.">
        <title>Developing a high-quality reference genome for a parasitic bivalve with doubly uniparental inheritance (Bivalvia: Unionida).</title>
        <authorList>
            <person name="Smith C.H."/>
        </authorList>
    </citation>
    <scope>NUCLEOTIDE SEQUENCE</scope>
    <source>
        <strain evidence="1">CHS0354</strain>
        <tissue evidence="1">Mantle</tissue>
    </source>
</reference>
<keyword evidence="2" id="KW-1185">Reference proteome</keyword>
<evidence type="ECO:0000313" key="2">
    <source>
        <dbReference type="Proteomes" id="UP001195483"/>
    </source>
</evidence>
<name>A0AAE0RZU2_9BIVA</name>
<sequence length="61" mass="6600">MATTFTPGLTVHQIPIPAVSDITTSESDMATVDTALSGIEEVQEKESVLMEKSKSFVKPFE</sequence>
<accession>A0AAE0RZU2</accession>
<reference evidence="1" key="3">
    <citation type="submission" date="2023-05" db="EMBL/GenBank/DDBJ databases">
        <authorList>
            <person name="Smith C.H."/>
        </authorList>
    </citation>
    <scope>NUCLEOTIDE SEQUENCE</scope>
    <source>
        <strain evidence="1">CHS0354</strain>
        <tissue evidence="1">Mantle</tissue>
    </source>
</reference>
<dbReference type="AlphaFoldDB" id="A0AAE0RZU2"/>
<dbReference type="Proteomes" id="UP001195483">
    <property type="component" value="Unassembled WGS sequence"/>
</dbReference>
<protein>
    <submittedName>
        <fullName evidence="1">Uncharacterized protein</fullName>
    </submittedName>
</protein>
<proteinExistence type="predicted"/>